<dbReference type="PANTHER" id="PTHR13887">
    <property type="entry name" value="GLUTATHIONE S-TRANSFERASE KAPPA"/>
    <property type="match status" value="1"/>
</dbReference>
<evidence type="ECO:0000313" key="2">
    <source>
        <dbReference type="EMBL" id="RCW71999.1"/>
    </source>
</evidence>
<keyword evidence="2" id="KW-0413">Isomerase</keyword>
<dbReference type="InterPro" id="IPR001853">
    <property type="entry name" value="DSBA-like_thioredoxin_dom"/>
</dbReference>
<comment type="caution">
    <text evidence="2">The sequence shown here is derived from an EMBL/GenBank/DDBJ whole genome shotgun (WGS) entry which is preliminary data.</text>
</comment>
<organism evidence="2 3">
    <name type="scientific">Saliterribacillus persicus</name>
    <dbReference type="NCBI Taxonomy" id="930114"/>
    <lineage>
        <taxon>Bacteria</taxon>
        <taxon>Bacillati</taxon>
        <taxon>Bacillota</taxon>
        <taxon>Bacilli</taxon>
        <taxon>Bacillales</taxon>
        <taxon>Bacillaceae</taxon>
        <taxon>Saliterribacillus</taxon>
    </lineage>
</organism>
<dbReference type="GO" id="GO:0016853">
    <property type="term" value="F:isomerase activity"/>
    <property type="evidence" value="ECO:0007669"/>
    <property type="project" value="UniProtKB-KW"/>
</dbReference>
<dbReference type="EMBL" id="QPJJ01000005">
    <property type="protein sequence ID" value="RCW71999.1"/>
    <property type="molecule type" value="Genomic_DNA"/>
</dbReference>
<dbReference type="RefSeq" id="WP_170132936.1">
    <property type="nucleotide sequence ID" value="NZ_QPJJ01000005.1"/>
</dbReference>
<reference evidence="2 3" key="1">
    <citation type="submission" date="2018-07" db="EMBL/GenBank/DDBJ databases">
        <title>Genomic Encyclopedia of Type Strains, Phase IV (KMG-IV): sequencing the most valuable type-strain genomes for metagenomic binning, comparative biology and taxonomic classification.</title>
        <authorList>
            <person name="Goeker M."/>
        </authorList>
    </citation>
    <scope>NUCLEOTIDE SEQUENCE [LARGE SCALE GENOMIC DNA]</scope>
    <source>
        <strain evidence="2 3">DSM 27696</strain>
    </source>
</reference>
<dbReference type="Gene3D" id="3.40.30.10">
    <property type="entry name" value="Glutaredoxin"/>
    <property type="match status" value="1"/>
</dbReference>
<proteinExistence type="predicted"/>
<accession>A0A368XWZ2</accession>
<evidence type="ECO:0000313" key="3">
    <source>
        <dbReference type="Proteomes" id="UP000252585"/>
    </source>
</evidence>
<gene>
    <name evidence="2" type="ORF">DFR57_105184</name>
</gene>
<dbReference type="PANTHER" id="PTHR13887:SF41">
    <property type="entry name" value="THIOREDOXIN SUPERFAMILY PROTEIN"/>
    <property type="match status" value="1"/>
</dbReference>
<dbReference type="SUPFAM" id="SSF52833">
    <property type="entry name" value="Thioredoxin-like"/>
    <property type="match status" value="1"/>
</dbReference>
<feature type="domain" description="DSBA-like thioredoxin" evidence="1">
    <location>
        <begin position="3"/>
        <end position="205"/>
    </location>
</feature>
<evidence type="ECO:0000259" key="1">
    <source>
        <dbReference type="Pfam" id="PF01323"/>
    </source>
</evidence>
<sequence>MEIEIWSDFVCPFCYIGKKQFELALDKFKYKDAVNVTFKSFELDPNANEYDGKSIHQVLASKFNSSVDHAKKTNLQVENKAKLIHLPINTDIIKPTNSFDAHRLQKYAQTQNKELAATDAIFKAYFSEGKIISEPDTLRKIALDIDLDASVSDELVENKQKFAKEVREDEELAKQYQITGVPFFIFNQKYAVSGAQTVETFLAAMEEVWEEDHEEWKDPTHKKNYCVGEYCDGENCDDES</sequence>
<dbReference type="CDD" id="cd03024">
    <property type="entry name" value="DsbA_FrnE"/>
    <property type="match status" value="1"/>
</dbReference>
<protein>
    <submittedName>
        <fullName evidence="2">Putative DsbA family dithiol-disulfide isomerase</fullName>
    </submittedName>
</protein>
<keyword evidence="3" id="KW-1185">Reference proteome</keyword>
<dbReference type="Proteomes" id="UP000252585">
    <property type="component" value="Unassembled WGS sequence"/>
</dbReference>
<dbReference type="Pfam" id="PF01323">
    <property type="entry name" value="DSBA"/>
    <property type="match status" value="1"/>
</dbReference>
<dbReference type="AlphaFoldDB" id="A0A368XWZ2"/>
<dbReference type="InterPro" id="IPR036249">
    <property type="entry name" value="Thioredoxin-like_sf"/>
</dbReference>
<dbReference type="GO" id="GO:0016491">
    <property type="term" value="F:oxidoreductase activity"/>
    <property type="evidence" value="ECO:0007669"/>
    <property type="project" value="InterPro"/>
</dbReference>
<name>A0A368XWZ2_9BACI</name>